<keyword evidence="11" id="KW-0998">Cell outer membrane</keyword>
<comment type="similarity">
    <text evidence="2">Belongs to the LolB family.</text>
</comment>
<dbReference type="GO" id="GO:0015031">
    <property type="term" value="P:protein transport"/>
    <property type="evidence" value="ECO:0007669"/>
    <property type="project" value="UniProtKB-KW"/>
</dbReference>
<evidence type="ECO:0000256" key="7">
    <source>
        <dbReference type="ARBA" id="ARBA00022927"/>
    </source>
</evidence>
<sequence precursor="true">MMLAVYRFIVQFVFFSSSLLTACSQYPAQNPIDRQKITSLWPIHEKLVQQITHYQTHGTLSGFSGHHKIFIRFYWQQTSPYHYKLIFINPLGATELQLIQEGAIVQIMTQKAKYVISEKHAEQVIYKLTGMHISLENFRQWIMGLPGNSTDFKLYEQHLLRRVYFNDVSKRLYIVYLAYKKEFGLPLMPTRIEVHQDKKYIQLKID</sequence>
<dbReference type="PROSITE" id="PS51257">
    <property type="entry name" value="PROKAR_LIPOPROTEIN"/>
    <property type="match status" value="1"/>
</dbReference>
<dbReference type="AlphaFoldDB" id="A0A451DA43"/>
<dbReference type="Proteomes" id="UP000294368">
    <property type="component" value="Chromosome"/>
</dbReference>
<keyword evidence="8" id="KW-0472">Membrane</keyword>
<evidence type="ECO:0000313" key="14">
    <source>
        <dbReference type="EMBL" id="VFP83171.1"/>
    </source>
</evidence>
<dbReference type="OrthoDB" id="9797618at2"/>
<evidence type="ECO:0000313" key="15">
    <source>
        <dbReference type="Proteomes" id="UP000294368"/>
    </source>
</evidence>
<feature type="signal peptide" evidence="13">
    <location>
        <begin position="1"/>
        <end position="22"/>
    </location>
</feature>
<dbReference type="InterPro" id="IPR029046">
    <property type="entry name" value="LolA/LolB/LppX"/>
</dbReference>
<dbReference type="EMBL" id="LR217715">
    <property type="protein sequence ID" value="VFP83171.1"/>
    <property type="molecule type" value="Genomic_DNA"/>
</dbReference>
<gene>
    <name evidence="14" type="primary">lolB</name>
    <name evidence="14" type="ORF">ERCIKOCA2762_408</name>
</gene>
<evidence type="ECO:0000256" key="1">
    <source>
        <dbReference type="ARBA" id="ARBA00004459"/>
    </source>
</evidence>
<evidence type="ECO:0000256" key="12">
    <source>
        <dbReference type="ARBA" id="ARBA00023288"/>
    </source>
</evidence>
<evidence type="ECO:0000256" key="13">
    <source>
        <dbReference type="SAM" id="SignalP"/>
    </source>
</evidence>
<evidence type="ECO:0000256" key="8">
    <source>
        <dbReference type="ARBA" id="ARBA00023136"/>
    </source>
</evidence>
<keyword evidence="7" id="KW-0653">Protein transport</keyword>
<evidence type="ECO:0000256" key="2">
    <source>
        <dbReference type="ARBA" id="ARBA00009696"/>
    </source>
</evidence>
<dbReference type="SUPFAM" id="SSF89392">
    <property type="entry name" value="Prokaryotic lipoproteins and lipoprotein localization factors"/>
    <property type="match status" value="1"/>
</dbReference>
<evidence type="ECO:0000256" key="6">
    <source>
        <dbReference type="ARBA" id="ARBA00022729"/>
    </source>
</evidence>
<organism evidence="14 15">
    <name type="scientific">Candidatus Erwinia haradaeae</name>
    <dbReference type="NCBI Taxonomy" id="1922217"/>
    <lineage>
        <taxon>Bacteria</taxon>
        <taxon>Pseudomonadati</taxon>
        <taxon>Pseudomonadota</taxon>
        <taxon>Gammaproteobacteria</taxon>
        <taxon>Enterobacterales</taxon>
        <taxon>Erwiniaceae</taxon>
        <taxon>Erwinia</taxon>
    </lineage>
</organism>
<dbReference type="NCBIfam" id="TIGR00548">
    <property type="entry name" value="lolB"/>
    <property type="match status" value="1"/>
</dbReference>
<proteinExistence type="inferred from homology"/>
<dbReference type="Pfam" id="PF03550">
    <property type="entry name" value="LolB"/>
    <property type="match status" value="1"/>
</dbReference>
<name>A0A451DA43_9GAMM</name>
<keyword evidence="9" id="KW-0564">Palmitate</keyword>
<dbReference type="InterPro" id="IPR004565">
    <property type="entry name" value="OM_lipoprot_LolB"/>
</dbReference>
<dbReference type="GO" id="GO:0009279">
    <property type="term" value="C:cell outer membrane"/>
    <property type="evidence" value="ECO:0007669"/>
    <property type="project" value="UniProtKB-SubCell"/>
</dbReference>
<dbReference type="RefSeq" id="WP_157988541.1">
    <property type="nucleotide sequence ID" value="NZ_LR217715.1"/>
</dbReference>
<reference evidence="14 15" key="1">
    <citation type="submission" date="2019-02" db="EMBL/GenBank/DDBJ databases">
        <authorList>
            <person name="Manzano-Marin A."/>
            <person name="Manzano-Marin A."/>
        </authorList>
    </citation>
    <scope>NUCLEOTIDE SEQUENCE [LARGE SCALE GENOMIC DNA]</scope>
    <source>
        <strain evidence="14 15">ErCikochiana</strain>
    </source>
</reference>
<keyword evidence="6 13" id="KW-0732">Signal</keyword>
<evidence type="ECO:0000256" key="9">
    <source>
        <dbReference type="ARBA" id="ARBA00023139"/>
    </source>
</evidence>
<keyword evidence="10" id="KW-0143">Chaperone</keyword>
<evidence type="ECO:0000256" key="11">
    <source>
        <dbReference type="ARBA" id="ARBA00023237"/>
    </source>
</evidence>
<keyword evidence="12 14" id="KW-0449">Lipoprotein</keyword>
<feature type="chain" id="PRO_5019461505" description="Outer-membrane lipoprotein LolB" evidence="13">
    <location>
        <begin position="23"/>
        <end position="206"/>
    </location>
</feature>
<protein>
    <recommendedName>
        <fullName evidence="4">Outer-membrane lipoprotein LolB</fullName>
    </recommendedName>
</protein>
<keyword evidence="5" id="KW-0813">Transport</keyword>
<evidence type="ECO:0000256" key="4">
    <source>
        <dbReference type="ARBA" id="ARBA00016202"/>
    </source>
</evidence>
<evidence type="ECO:0000256" key="10">
    <source>
        <dbReference type="ARBA" id="ARBA00023186"/>
    </source>
</evidence>
<evidence type="ECO:0000256" key="5">
    <source>
        <dbReference type="ARBA" id="ARBA00022448"/>
    </source>
</evidence>
<comment type="subunit">
    <text evidence="3">Monomer.</text>
</comment>
<comment type="subcellular location">
    <subcellularLocation>
        <location evidence="1">Cell outer membrane</location>
        <topology evidence="1">Lipid-anchor</topology>
    </subcellularLocation>
</comment>
<dbReference type="Gene3D" id="2.50.20.10">
    <property type="entry name" value="Lipoprotein localisation LolA/LolB/LppX"/>
    <property type="match status" value="1"/>
</dbReference>
<evidence type="ECO:0000256" key="3">
    <source>
        <dbReference type="ARBA" id="ARBA00011245"/>
    </source>
</evidence>
<accession>A0A451DA43</accession>